<dbReference type="AlphaFoldDB" id="A0A9P8SJT1"/>
<name>A0A9P8SJT1_9HYPO</name>
<dbReference type="SUPFAM" id="SSF57802">
    <property type="entry name" value="Rubredoxin-like"/>
    <property type="match status" value="1"/>
</dbReference>
<protein>
    <submittedName>
        <fullName evidence="1">Uncharacterized protein</fullName>
    </submittedName>
</protein>
<gene>
    <name evidence="1" type="ORF">HRG_03252</name>
</gene>
<sequence length="86" mass="9488">MCHSTDVYIECAACAALIFVHICRLELCDNAKEKTNPRVGQCDNGVAFGWVTEENPEGRICPACEADAAQMDSIEEQLRQVGEGRR</sequence>
<keyword evidence="2" id="KW-1185">Reference proteome</keyword>
<accession>A0A9P8SJT1</accession>
<organism evidence="1 2">
    <name type="scientific">Hirsutella rhossiliensis</name>
    <dbReference type="NCBI Taxonomy" id="111463"/>
    <lineage>
        <taxon>Eukaryota</taxon>
        <taxon>Fungi</taxon>
        <taxon>Dikarya</taxon>
        <taxon>Ascomycota</taxon>
        <taxon>Pezizomycotina</taxon>
        <taxon>Sordariomycetes</taxon>
        <taxon>Hypocreomycetidae</taxon>
        <taxon>Hypocreales</taxon>
        <taxon>Ophiocordycipitaceae</taxon>
        <taxon>Hirsutella</taxon>
    </lineage>
</organism>
<dbReference type="Proteomes" id="UP000824596">
    <property type="component" value="Unassembled WGS sequence"/>
</dbReference>
<proteinExistence type="predicted"/>
<dbReference type="EMBL" id="JAIZPD010000003">
    <property type="protein sequence ID" value="KAH0965236.1"/>
    <property type="molecule type" value="Genomic_DNA"/>
</dbReference>
<dbReference type="RefSeq" id="XP_044722749.1">
    <property type="nucleotide sequence ID" value="XM_044861723.1"/>
</dbReference>
<evidence type="ECO:0000313" key="2">
    <source>
        <dbReference type="Proteomes" id="UP000824596"/>
    </source>
</evidence>
<dbReference type="GeneID" id="68352381"/>
<evidence type="ECO:0000313" key="1">
    <source>
        <dbReference type="EMBL" id="KAH0965236.1"/>
    </source>
</evidence>
<reference evidence="1" key="1">
    <citation type="submission" date="2021-09" db="EMBL/GenBank/DDBJ databases">
        <title>A high-quality genome of the endoparasitic fungus Hirsutella rhossiliensis with a comparison of Hirsutella genomes reveals transposable elements contributing to genome size variation.</title>
        <authorList>
            <person name="Lin R."/>
            <person name="Jiao Y."/>
            <person name="Sun X."/>
            <person name="Ling J."/>
            <person name="Xie B."/>
            <person name="Cheng X."/>
        </authorList>
    </citation>
    <scope>NUCLEOTIDE SEQUENCE</scope>
    <source>
        <strain evidence="1">HR02</strain>
    </source>
</reference>
<comment type="caution">
    <text evidence="1">The sequence shown here is derived from an EMBL/GenBank/DDBJ whole genome shotgun (WGS) entry which is preliminary data.</text>
</comment>